<dbReference type="Proteomes" id="UP001632037">
    <property type="component" value="Unassembled WGS sequence"/>
</dbReference>
<keyword evidence="1" id="KW-0732">Signal</keyword>
<protein>
    <recommendedName>
        <fullName evidence="4">RxLR effector protein</fullName>
    </recommendedName>
</protein>
<feature type="chain" id="PRO_5044881349" description="RxLR effector protein" evidence="1">
    <location>
        <begin position="21"/>
        <end position="155"/>
    </location>
</feature>
<keyword evidence="3" id="KW-1185">Reference proteome</keyword>
<name>A0ABD3EWP4_9STRA</name>
<organism evidence="2 3">
    <name type="scientific">Phytophthora oleae</name>
    <dbReference type="NCBI Taxonomy" id="2107226"/>
    <lineage>
        <taxon>Eukaryota</taxon>
        <taxon>Sar</taxon>
        <taxon>Stramenopiles</taxon>
        <taxon>Oomycota</taxon>
        <taxon>Peronosporomycetes</taxon>
        <taxon>Peronosporales</taxon>
        <taxon>Peronosporaceae</taxon>
        <taxon>Phytophthora</taxon>
    </lineage>
</organism>
<evidence type="ECO:0000313" key="2">
    <source>
        <dbReference type="EMBL" id="KAL3657409.1"/>
    </source>
</evidence>
<evidence type="ECO:0008006" key="4">
    <source>
        <dbReference type="Google" id="ProtNLM"/>
    </source>
</evidence>
<feature type="signal peptide" evidence="1">
    <location>
        <begin position="1"/>
        <end position="20"/>
    </location>
</feature>
<evidence type="ECO:0000256" key="1">
    <source>
        <dbReference type="SAM" id="SignalP"/>
    </source>
</evidence>
<dbReference type="AlphaFoldDB" id="A0ABD3EWP4"/>
<proteinExistence type="predicted"/>
<dbReference type="EMBL" id="JBIMZQ010000065">
    <property type="protein sequence ID" value="KAL3657409.1"/>
    <property type="molecule type" value="Genomic_DNA"/>
</dbReference>
<comment type="caution">
    <text evidence="2">The sequence shown here is derived from an EMBL/GenBank/DDBJ whole genome shotgun (WGS) entry which is preliminary data.</text>
</comment>
<gene>
    <name evidence="2" type="ORF">V7S43_017728</name>
</gene>
<evidence type="ECO:0000313" key="3">
    <source>
        <dbReference type="Proteomes" id="UP001632037"/>
    </source>
</evidence>
<sequence length="155" mass="17835">MGLTGIALLVLFSLVMNINAASLHKNNMKQFAASNTKSMHVLPFPRDTSGVSRYLRTGPTPDSEERAIPNEILNAVDHAGKVFMTGIYSHDSSFLNWLDRFFLRLEYKYWLLKRKTPEDAAKILGLHHVLNIESHPNYQKWLGYLEAYDKKFHKN</sequence>
<accession>A0ABD3EWP4</accession>
<reference evidence="2 3" key="1">
    <citation type="submission" date="2024-09" db="EMBL/GenBank/DDBJ databases">
        <title>Genome sequencing and assembly of Phytophthora oleae, isolate VK10A, causative agent of rot of olive drupes.</title>
        <authorList>
            <person name="Conti Taguali S."/>
            <person name="Riolo M."/>
            <person name="La Spada F."/>
            <person name="Cacciola S.O."/>
            <person name="Dionisio G."/>
        </authorList>
    </citation>
    <scope>NUCLEOTIDE SEQUENCE [LARGE SCALE GENOMIC DNA]</scope>
    <source>
        <strain evidence="2 3">VK10A</strain>
    </source>
</reference>